<dbReference type="GO" id="GO:0008270">
    <property type="term" value="F:zinc ion binding"/>
    <property type="evidence" value="ECO:0007669"/>
    <property type="project" value="UniProtKB-KW"/>
</dbReference>
<accession>A0A1Z5KC54</accession>
<evidence type="ECO:0000256" key="4">
    <source>
        <dbReference type="ARBA" id="ARBA00022833"/>
    </source>
</evidence>
<keyword evidence="4" id="KW-0862">Zinc</keyword>
<dbReference type="PROSITE" id="PS50088">
    <property type="entry name" value="ANK_REPEAT"/>
    <property type="match status" value="3"/>
</dbReference>
<evidence type="ECO:0000259" key="8">
    <source>
        <dbReference type="PROSITE" id="PS50865"/>
    </source>
</evidence>
<name>A0A1Z5KC54_FISSO</name>
<dbReference type="EMBL" id="BDSP01000204">
    <property type="protein sequence ID" value="GAX23880.1"/>
    <property type="molecule type" value="Genomic_DNA"/>
</dbReference>
<keyword evidence="10" id="KW-1185">Reference proteome</keyword>
<feature type="repeat" description="ANK" evidence="6">
    <location>
        <begin position="123"/>
        <end position="155"/>
    </location>
</feature>
<evidence type="ECO:0000256" key="1">
    <source>
        <dbReference type="ARBA" id="ARBA00022723"/>
    </source>
</evidence>
<gene>
    <name evidence="9" type="ORF">FisN_20Hh086</name>
</gene>
<evidence type="ECO:0000313" key="10">
    <source>
        <dbReference type="Proteomes" id="UP000198406"/>
    </source>
</evidence>
<dbReference type="InterPro" id="IPR002893">
    <property type="entry name" value="Znf_MYND"/>
</dbReference>
<proteinExistence type="predicted"/>
<dbReference type="Pfam" id="PF12796">
    <property type="entry name" value="Ank_2"/>
    <property type="match status" value="1"/>
</dbReference>
<dbReference type="InParanoid" id="A0A1Z5KC54"/>
<evidence type="ECO:0000256" key="7">
    <source>
        <dbReference type="PROSITE-ProRule" id="PRU00134"/>
    </source>
</evidence>
<dbReference type="PROSITE" id="PS50865">
    <property type="entry name" value="ZF_MYND_2"/>
    <property type="match status" value="1"/>
</dbReference>
<dbReference type="SUPFAM" id="SSF144232">
    <property type="entry name" value="HIT/MYND zinc finger-like"/>
    <property type="match status" value="1"/>
</dbReference>
<comment type="caution">
    <text evidence="9">The sequence shown here is derived from an EMBL/GenBank/DDBJ whole genome shotgun (WGS) entry which is preliminary data.</text>
</comment>
<sequence length="235" mass="26224">MERPLCAVCQQEATERCSRCQETWYCSVEHQRQDWKEHKATVCLAEDPRVLQLVEAITNNNRAVVEELASIPAVLNGKVASYTPNERTLQKWAPLHECVRSANLDLLQLLLQKQPKLEVKDDDGETPLFIAASARAPRIVRALLTAGANPNACGQDGWSALMMATRNADLETVQAFFDSGADVYAGHDMFGRSAMDFAQALATGQGLHFREGEDFEEVLERARQMPALYQAYLRA</sequence>
<dbReference type="Gene3D" id="6.10.140.2220">
    <property type="match status" value="1"/>
</dbReference>
<dbReference type="AlphaFoldDB" id="A0A1Z5KC54"/>
<keyword evidence="3 7" id="KW-0863">Zinc-finger</keyword>
<dbReference type="PANTHER" id="PTHR24198">
    <property type="entry name" value="ANKYRIN REPEAT AND PROTEIN KINASE DOMAIN-CONTAINING PROTEIN"/>
    <property type="match status" value="1"/>
</dbReference>
<dbReference type="Pfam" id="PF01753">
    <property type="entry name" value="zf-MYND"/>
    <property type="match status" value="1"/>
</dbReference>
<feature type="repeat" description="ANK" evidence="6">
    <location>
        <begin position="156"/>
        <end position="188"/>
    </location>
</feature>
<dbReference type="Proteomes" id="UP000198406">
    <property type="component" value="Unassembled WGS sequence"/>
</dbReference>
<feature type="repeat" description="ANK" evidence="6">
    <location>
        <begin position="90"/>
        <end position="122"/>
    </location>
</feature>
<keyword evidence="5 6" id="KW-0040">ANK repeat</keyword>
<dbReference type="InterPro" id="IPR002110">
    <property type="entry name" value="Ankyrin_rpt"/>
</dbReference>
<dbReference type="PROSITE" id="PS50297">
    <property type="entry name" value="ANK_REP_REGION"/>
    <property type="match status" value="2"/>
</dbReference>
<dbReference type="PANTHER" id="PTHR24198:SF165">
    <property type="entry name" value="ANKYRIN REPEAT-CONTAINING PROTEIN-RELATED"/>
    <property type="match status" value="1"/>
</dbReference>
<reference evidence="9 10" key="1">
    <citation type="journal article" date="2015" name="Plant Cell">
        <title>Oil accumulation by the oleaginous diatom Fistulifera solaris as revealed by the genome and transcriptome.</title>
        <authorList>
            <person name="Tanaka T."/>
            <person name="Maeda Y."/>
            <person name="Veluchamy A."/>
            <person name="Tanaka M."/>
            <person name="Abida H."/>
            <person name="Marechal E."/>
            <person name="Bowler C."/>
            <person name="Muto M."/>
            <person name="Sunaga Y."/>
            <person name="Tanaka M."/>
            <person name="Yoshino T."/>
            <person name="Taniguchi T."/>
            <person name="Fukuda Y."/>
            <person name="Nemoto M."/>
            <person name="Matsumoto M."/>
            <person name="Wong P.S."/>
            <person name="Aburatani S."/>
            <person name="Fujibuchi W."/>
        </authorList>
    </citation>
    <scope>NUCLEOTIDE SEQUENCE [LARGE SCALE GENOMIC DNA]</scope>
    <source>
        <strain evidence="9 10">JPCC DA0580</strain>
    </source>
</reference>
<evidence type="ECO:0000313" key="9">
    <source>
        <dbReference type="EMBL" id="GAX23880.1"/>
    </source>
</evidence>
<evidence type="ECO:0000256" key="6">
    <source>
        <dbReference type="PROSITE-ProRule" id="PRU00023"/>
    </source>
</evidence>
<dbReference type="OrthoDB" id="42967at2759"/>
<feature type="domain" description="MYND-type" evidence="8">
    <location>
        <begin position="6"/>
        <end position="42"/>
    </location>
</feature>
<dbReference type="Gene3D" id="1.25.40.20">
    <property type="entry name" value="Ankyrin repeat-containing domain"/>
    <property type="match status" value="1"/>
</dbReference>
<dbReference type="SMART" id="SM00248">
    <property type="entry name" value="ANK"/>
    <property type="match status" value="3"/>
</dbReference>
<evidence type="ECO:0000256" key="2">
    <source>
        <dbReference type="ARBA" id="ARBA00022737"/>
    </source>
</evidence>
<protein>
    <recommendedName>
        <fullName evidence="8">MYND-type domain-containing protein</fullName>
    </recommendedName>
</protein>
<evidence type="ECO:0000256" key="3">
    <source>
        <dbReference type="ARBA" id="ARBA00022771"/>
    </source>
</evidence>
<dbReference type="InterPro" id="IPR036770">
    <property type="entry name" value="Ankyrin_rpt-contain_sf"/>
</dbReference>
<dbReference type="SUPFAM" id="SSF48403">
    <property type="entry name" value="Ankyrin repeat"/>
    <property type="match status" value="1"/>
</dbReference>
<evidence type="ECO:0000256" key="5">
    <source>
        <dbReference type="ARBA" id="ARBA00023043"/>
    </source>
</evidence>
<organism evidence="9 10">
    <name type="scientific">Fistulifera solaris</name>
    <name type="common">Oleaginous diatom</name>
    <dbReference type="NCBI Taxonomy" id="1519565"/>
    <lineage>
        <taxon>Eukaryota</taxon>
        <taxon>Sar</taxon>
        <taxon>Stramenopiles</taxon>
        <taxon>Ochrophyta</taxon>
        <taxon>Bacillariophyta</taxon>
        <taxon>Bacillariophyceae</taxon>
        <taxon>Bacillariophycidae</taxon>
        <taxon>Naviculales</taxon>
        <taxon>Naviculaceae</taxon>
        <taxon>Fistulifera</taxon>
    </lineage>
</organism>
<keyword evidence="2" id="KW-0677">Repeat</keyword>
<keyword evidence="1" id="KW-0479">Metal-binding</keyword>